<accession>A0A8X6U3F5</accession>
<protein>
    <submittedName>
        <fullName evidence="1">DDE_3 domain-containing protein</fullName>
    </submittedName>
</protein>
<dbReference type="Proteomes" id="UP000887013">
    <property type="component" value="Unassembled WGS sequence"/>
</dbReference>
<dbReference type="Gene3D" id="3.30.420.10">
    <property type="entry name" value="Ribonuclease H-like superfamily/Ribonuclease H"/>
    <property type="match status" value="1"/>
</dbReference>
<keyword evidence="2" id="KW-1185">Reference proteome</keyword>
<dbReference type="GO" id="GO:0003676">
    <property type="term" value="F:nucleic acid binding"/>
    <property type="evidence" value="ECO:0007669"/>
    <property type="project" value="InterPro"/>
</dbReference>
<evidence type="ECO:0000313" key="1">
    <source>
        <dbReference type="EMBL" id="GFT70883.1"/>
    </source>
</evidence>
<dbReference type="OrthoDB" id="10017160at2759"/>
<organism evidence="1 2">
    <name type="scientific">Nephila pilipes</name>
    <name type="common">Giant wood spider</name>
    <name type="synonym">Nephila maculata</name>
    <dbReference type="NCBI Taxonomy" id="299642"/>
    <lineage>
        <taxon>Eukaryota</taxon>
        <taxon>Metazoa</taxon>
        <taxon>Ecdysozoa</taxon>
        <taxon>Arthropoda</taxon>
        <taxon>Chelicerata</taxon>
        <taxon>Arachnida</taxon>
        <taxon>Araneae</taxon>
        <taxon>Araneomorphae</taxon>
        <taxon>Entelegynae</taxon>
        <taxon>Araneoidea</taxon>
        <taxon>Nephilidae</taxon>
        <taxon>Nephila</taxon>
    </lineage>
</organism>
<sequence>MGLQDGANKVVRGRSTSKQMIACFFGINSHVSSSGTEQHRQSILDNFTTICCQKSSEKFEKAEGQIIATSHDNAALTHRLKQSTFLTERIELMVIRRSPDLAPNDFFLFPHIKNKLRGQRFSTLEAVGIQNACFGVPQSVEKCFENWFKRMQSA</sequence>
<reference evidence="1" key="1">
    <citation type="submission" date="2020-08" db="EMBL/GenBank/DDBJ databases">
        <title>Multicomponent nature underlies the extraordinary mechanical properties of spider dragline silk.</title>
        <authorList>
            <person name="Kono N."/>
            <person name="Nakamura H."/>
            <person name="Mori M."/>
            <person name="Yoshida Y."/>
            <person name="Ohtoshi R."/>
            <person name="Malay A.D."/>
            <person name="Moran D.A.P."/>
            <person name="Tomita M."/>
            <person name="Numata K."/>
            <person name="Arakawa K."/>
        </authorList>
    </citation>
    <scope>NUCLEOTIDE SEQUENCE</scope>
</reference>
<proteinExistence type="predicted"/>
<dbReference type="EMBL" id="BMAW01116479">
    <property type="protein sequence ID" value="GFT70883.1"/>
    <property type="molecule type" value="Genomic_DNA"/>
</dbReference>
<gene>
    <name evidence="1" type="primary">g.5018</name>
    <name evidence="1" type="ORF">NPIL_78191</name>
</gene>
<evidence type="ECO:0000313" key="2">
    <source>
        <dbReference type="Proteomes" id="UP000887013"/>
    </source>
</evidence>
<dbReference type="InterPro" id="IPR036397">
    <property type="entry name" value="RNaseH_sf"/>
</dbReference>
<dbReference type="AlphaFoldDB" id="A0A8X6U3F5"/>
<comment type="caution">
    <text evidence="1">The sequence shown here is derived from an EMBL/GenBank/DDBJ whole genome shotgun (WGS) entry which is preliminary data.</text>
</comment>
<name>A0A8X6U3F5_NEPPI</name>